<keyword evidence="2" id="KW-1185">Reference proteome</keyword>
<evidence type="ECO:0000313" key="2">
    <source>
        <dbReference type="Proteomes" id="UP001642540"/>
    </source>
</evidence>
<gene>
    <name evidence="1" type="ORF">ODALV1_LOCUS3621</name>
</gene>
<organism evidence="1 2">
    <name type="scientific">Orchesella dallaii</name>
    <dbReference type="NCBI Taxonomy" id="48710"/>
    <lineage>
        <taxon>Eukaryota</taxon>
        <taxon>Metazoa</taxon>
        <taxon>Ecdysozoa</taxon>
        <taxon>Arthropoda</taxon>
        <taxon>Hexapoda</taxon>
        <taxon>Collembola</taxon>
        <taxon>Entomobryomorpha</taxon>
        <taxon>Entomobryoidea</taxon>
        <taxon>Orchesellidae</taxon>
        <taxon>Orchesellinae</taxon>
        <taxon>Orchesella</taxon>
    </lineage>
</organism>
<protein>
    <submittedName>
        <fullName evidence="1">Uncharacterized protein</fullName>
    </submittedName>
</protein>
<comment type="caution">
    <text evidence="1">The sequence shown here is derived from an EMBL/GenBank/DDBJ whole genome shotgun (WGS) entry which is preliminary data.</text>
</comment>
<accession>A0ABP1PTH7</accession>
<reference evidence="1 2" key="1">
    <citation type="submission" date="2024-08" db="EMBL/GenBank/DDBJ databases">
        <authorList>
            <person name="Cucini C."/>
            <person name="Frati F."/>
        </authorList>
    </citation>
    <scope>NUCLEOTIDE SEQUENCE [LARGE SCALE GENOMIC DNA]</scope>
</reference>
<sequence length="239" mass="27758">MHMDSQQTHQSLDLDEDMQEFNESCESCESPIRPSTPSPVVSPIALRIYVPDAPVLKHQKLVPDTPVATKFQHIFCVSTEPRLKTNILREYKTIGRTNEKPLTSLGKNAVWAGTTLEQFYDNGENVYRFEEEKITAKGCTVFTNSDEIVVKIFQLADTMKSIHEASVLLEEHKIAKKQWDKERRVFARTNKVPEARCPPDPMEAHFVYNFTLYFLEYFRYMRDMEQLKLINILGLNKHD</sequence>
<name>A0ABP1PTH7_9HEXA</name>
<evidence type="ECO:0000313" key="1">
    <source>
        <dbReference type="EMBL" id="CAL8076875.1"/>
    </source>
</evidence>
<proteinExistence type="predicted"/>
<dbReference type="EMBL" id="CAXLJM020000012">
    <property type="protein sequence ID" value="CAL8076875.1"/>
    <property type="molecule type" value="Genomic_DNA"/>
</dbReference>
<dbReference type="Proteomes" id="UP001642540">
    <property type="component" value="Unassembled WGS sequence"/>
</dbReference>